<dbReference type="AlphaFoldDB" id="A0A0C9TDI5"/>
<keyword evidence="3" id="KW-1185">Reference proteome</keyword>
<feature type="non-terminal residue" evidence="2">
    <location>
        <position position="1"/>
    </location>
</feature>
<reference evidence="2 3" key="1">
    <citation type="submission" date="2014-06" db="EMBL/GenBank/DDBJ databases">
        <authorList>
            <consortium name="DOE Joint Genome Institute"/>
            <person name="Kuo A."/>
            <person name="Kohler A."/>
            <person name="Nagy L.G."/>
            <person name="Floudas D."/>
            <person name="Copeland A."/>
            <person name="Barry K.W."/>
            <person name="Cichocki N."/>
            <person name="Veneault-Fourrey C."/>
            <person name="LaButti K."/>
            <person name="Lindquist E.A."/>
            <person name="Lipzen A."/>
            <person name="Lundell T."/>
            <person name="Morin E."/>
            <person name="Murat C."/>
            <person name="Sun H."/>
            <person name="Tunlid A."/>
            <person name="Henrissat B."/>
            <person name="Grigoriev I.V."/>
            <person name="Hibbett D.S."/>
            <person name="Martin F."/>
            <person name="Nordberg H.P."/>
            <person name="Cantor M.N."/>
            <person name="Hua S.X."/>
        </authorList>
    </citation>
    <scope>NUCLEOTIDE SEQUENCE [LARGE SCALE GENOMIC DNA]</scope>
    <source>
        <strain evidence="2 3">ATCC 200175</strain>
    </source>
</reference>
<dbReference type="Pfam" id="PF13358">
    <property type="entry name" value="DDE_3"/>
    <property type="match status" value="1"/>
</dbReference>
<dbReference type="OrthoDB" id="2266637at2759"/>
<dbReference type="Gene3D" id="3.30.420.10">
    <property type="entry name" value="Ribonuclease H-like superfamily/Ribonuclease H"/>
    <property type="match status" value="1"/>
</dbReference>
<evidence type="ECO:0000313" key="2">
    <source>
        <dbReference type="EMBL" id="KIJ06257.1"/>
    </source>
</evidence>
<sequence>LVYLPPYSPDFNPIEQAFHSIKMWLHRHEAEAVNPEVWPWLIHQATMLISPADVEGWIMNSGY</sequence>
<dbReference type="InterPro" id="IPR038717">
    <property type="entry name" value="Tc1-like_DDE_dom"/>
</dbReference>
<dbReference type="EMBL" id="KN820418">
    <property type="protein sequence ID" value="KIJ06257.1"/>
    <property type="molecule type" value="Genomic_DNA"/>
</dbReference>
<dbReference type="Proteomes" id="UP000053647">
    <property type="component" value="Unassembled WGS sequence"/>
</dbReference>
<proteinExistence type="predicted"/>
<evidence type="ECO:0000259" key="1">
    <source>
        <dbReference type="Pfam" id="PF13358"/>
    </source>
</evidence>
<protein>
    <recommendedName>
        <fullName evidence="1">Tc1-like transposase DDE domain-containing protein</fullName>
    </recommendedName>
</protein>
<dbReference type="GO" id="GO:0003676">
    <property type="term" value="F:nucleic acid binding"/>
    <property type="evidence" value="ECO:0007669"/>
    <property type="project" value="InterPro"/>
</dbReference>
<evidence type="ECO:0000313" key="3">
    <source>
        <dbReference type="Proteomes" id="UP000053647"/>
    </source>
</evidence>
<accession>A0A0C9TDI5</accession>
<organism evidence="2 3">
    <name type="scientific">Paxillus involutus ATCC 200175</name>
    <dbReference type="NCBI Taxonomy" id="664439"/>
    <lineage>
        <taxon>Eukaryota</taxon>
        <taxon>Fungi</taxon>
        <taxon>Dikarya</taxon>
        <taxon>Basidiomycota</taxon>
        <taxon>Agaricomycotina</taxon>
        <taxon>Agaricomycetes</taxon>
        <taxon>Agaricomycetidae</taxon>
        <taxon>Boletales</taxon>
        <taxon>Paxilineae</taxon>
        <taxon>Paxillaceae</taxon>
        <taxon>Paxillus</taxon>
    </lineage>
</organism>
<feature type="domain" description="Tc1-like transposase DDE" evidence="1">
    <location>
        <begin position="1"/>
        <end position="29"/>
    </location>
</feature>
<dbReference type="InterPro" id="IPR036397">
    <property type="entry name" value="RNaseH_sf"/>
</dbReference>
<dbReference type="HOGENOM" id="CLU_056788_12_1_1"/>
<name>A0A0C9TDI5_PAXIN</name>
<gene>
    <name evidence="2" type="ORF">PAXINDRAFT_42007</name>
</gene>
<feature type="non-terminal residue" evidence="2">
    <location>
        <position position="63"/>
    </location>
</feature>
<reference evidence="3" key="2">
    <citation type="submission" date="2015-01" db="EMBL/GenBank/DDBJ databases">
        <title>Evolutionary Origins and Diversification of the Mycorrhizal Mutualists.</title>
        <authorList>
            <consortium name="DOE Joint Genome Institute"/>
            <consortium name="Mycorrhizal Genomics Consortium"/>
            <person name="Kohler A."/>
            <person name="Kuo A."/>
            <person name="Nagy L.G."/>
            <person name="Floudas D."/>
            <person name="Copeland A."/>
            <person name="Barry K.W."/>
            <person name="Cichocki N."/>
            <person name="Veneault-Fourrey C."/>
            <person name="LaButti K."/>
            <person name="Lindquist E.A."/>
            <person name="Lipzen A."/>
            <person name="Lundell T."/>
            <person name="Morin E."/>
            <person name="Murat C."/>
            <person name="Riley R."/>
            <person name="Ohm R."/>
            <person name="Sun H."/>
            <person name="Tunlid A."/>
            <person name="Henrissat B."/>
            <person name="Grigoriev I.V."/>
            <person name="Hibbett D.S."/>
            <person name="Martin F."/>
        </authorList>
    </citation>
    <scope>NUCLEOTIDE SEQUENCE [LARGE SCALE GENOMIC DNA]</scope>
    <source>
        <strain evidence="3">ATCC 200175</strain>
    </source>
</reference>